<protein>
    <submittedName>
        <fullName evidence="2">Uncharacterized protein</fullName>
    </submittedName>
</protein>
<dbReference type="Proteomes" id="UP000479710">
    <property type="component" value="Unassembled WGS sequence"/>
</dbReference>
<feature type="compositionally biased region" description="Basic residues" evidence="1">
    <location>
        <begin position="1"/>
        <end position="17"/>
    </location>
</feature>
<evidence type="ECO:0000313" key="3">
    <source>
        <dbReference type="Proteomes" id="UP000479710"/>
    </source>
</evidence>
<name>A0A6G1DUU6_9ORYZ</name>
<dbReference type="AlphaFoldDB" id="A0A6G1DUU6"/>
<gene>
    <name evidence="2" type="ORF">E2562_000818</name>
</gene>
<feature type="region of interest" description="Disordered" evidence="1">
    <location>
        <begin position="1"/>
        <end position="58"/>
    </location>
</feature>
<feature type="non-terminal residue" evidence="2">
    <location>
        <position position="58"/>
    </location>
</feature>
<evidence type="ECO:0000256" key="1">
    <source>
        <dbReference type="SAM" id="MobiDB-lite"/>
    </source>
</evidence>
<proteinExistence type="predicted"/>
<sequence length="58" mass="6609">PPRVPRRPRRRRGRQPRGAHGAPHAQRLRRALLLGRPPQPRPLHLRPGAAVQPADRRA</sequence>
<organism evidence="2 3">
    <name type="scientific">Oryza meyeriana var. granulata</name>
    <dbReference type="NCBI Taxonomy" id="110450"/>
    <lineage>
        <taxon>Eukaryota</taxon>
        <taxon>Viridiplantae</taxon>
        <taxon>Streptophyta</taxon>
        <taxon>Embryophyta</taxon>
        <taxon>Tracheophyta</taxon>
        <taxon>Spermatophyta</taxon>
        <taxon>Magnoliopsida</taxon>
        <taxon>Liliopsida</taxon>
        <taxon>Poales</taxon>
        <taxon>Poaceae</taxon>
        <taxon>BOP clade</taxon>
        <taxon>Oryzoideae</taxon>
        <taxon>Oryzeae</taxon>
        <taxon>Oryzinae</taxon>
        <taxon>Oryza</taxon>
        <taxon>Oryza meyeriana</taxon>
    </lineage>
</organism>
<evidence type="ECO:0000313" key="2">
    <source>
        <dbReference type="EMBL" id="KAF0916237.1"/>
    </source>
</evidence>
<keyword evidence="3" id="KW-1185">Reference proteome</keyword>
<accession>A0A6G1DUU6</accession>
<feature type="non-terminal residue" evidence="2">
    <location>
        <position position="1"/>
    </location>
</feature>
<comment type="caution">
    <text evidence="2">The sequence shown here is derived from an EMBL/GenBank/DDBJ whole genome shotgun (WGS) entry which is preliminary data.</text>
</comment>
<reference evidence="2 3" key="1">
    <citation type="submission" date="2019-11" db="EMBL/GenBank/DDBJ databases">
        <title>Whole genome sequence of Oryza granulata.</title>
        <authorList>
            <person name="Li W."/>
        </authorList>
    </citation>
    <scope>NUCLEOTIDE SEQUENCE [LARGE SCALE GENOMIC DNA]</scope>
    <source>
        <strain evidence="3">cv. Menghai</strain>
        <tissue evidence="2">Leaf</tissue>
    </source>
</reference>
<dbReference type="EMBL" id="SPHZ02000005">
    <property type="protein sequence ID" value="KAF0916237.1"/>
    <property type="molecule type" value="Genomic_DNA"/>
</dbReference>